<dbReference type="Gene3D" id="3.40.50.720">
    <property type="entry name" value="NAD(P)-binding Rossmann-like Domain"/>
    <property type="match status" value="1"/>
</dbReference>
<dbReference type="EMBL" id="CP013187">
    <property type="protein sequence ID" value="ALO42374.1"/>
    <property type="molecule type" value="Genomic_DNA"/>
</dbReference>
<dbReference type="Pfam" id="PF01370">
    <property type="entry name" value="Epimerase"/>
    <property type="match status" value="1"/>
</dbReference>
<name>A0A0S2K246_9GAMM</name>
<dbReference type="InterPro" id="IPR013549">
    <property type="entry name" value="DUF1731"/>
</dbReference>
<accession>A0A0S2K246</accession>
<keyword evidence="5" id="KW-1185">Reference proteome</keyword>
<dbReference type="KEGG" id="pphe:PP2015_1873"/>
<reference evidence="5" key="1">
    <citation type="submission" date="2015-11" db="EMBL/GenBank/DDBJ databases">
        <authorList>
            <person name="Kim K.M."/>
        </authorList>
    </citation>
    <scope>NUCLEOTIDE SEQUENCE [LARGE SCALE GENOMIC DNA]</scope>
    <source>
        <strain evidence="5">KCTC 12086</strain>
    </source>
</reference>
<dbReference type="CDD" id="cd05242">
    <property type="entry name" value="SDR_a8"/>
    <property type="match status" value="1"/>
</dbReference>
<dbReference type="NCBIfam" id="TIGR01777">
    <property type="entry name" value="yfcH"/>
    <property type="match status" value="1"/>
</dbReference>
<dbReference type="STRING" id="161398.PP2015_1873"/>
<evidence type="ECO:0000313" key="4">
    <source>
        <dbReference type="EMBL" id="ALO42374.1"/>
    </source>
</evidence>
<feature type="domain" description="NAD-dependent epimerase/dehydratase" evidence="2">
    <location>
        <begin position="3"/>
        <end position="222"/>
    </location>
</feature>
<dbReference type="PATRIC" id="fig|161398.10.peg.1901"/>
<dbReference type="InterPro" id="IPR010099">
    <property type="entry name" value="SDR39U1"/>
</dbReference>
<dbReference type="Pfam" id="PF08338">
    <property type="entry name" value="DUF1731"/>
    <property type="match status" value="1"/>
</dbReference>
<dbReference type="InterPro" id="IPR036291">
    <property type="entry name" value="NAD(P)-bd_dom_sf"/>
</dbReference>
<dbReference type="RefSeq" id="WP_058030036.1">
    <property type="nucleotide sequence ID" value="NZ_CP013187.1"/>
</dbReference>
<evidence type="ECO:0000256" key="1">
    <source>
        <dbReference type="ARBA" id="ARBA00009353"/>
    </source>
</evidence>
<evidence type="ECO:0000259" key="3">
    <source>
        <dbReference type="Pfam" id="PF08338"/>
    </source>
</evidence>
<protein>
    <submittedName>
        <fullName evidence="4">Epimerase</fullName>
    </submittedName>
</protein>
<gene>
    <name evidence="4" type="ORF">PP2015_1873</name>
</gene>
<feature type="domain" description="DUF1731" evidence="3">
    <location>
        <begin position="250"/>
        <end position="296"/>
    </location>
</feature>
<dbReference type="Proteomes" id="UP000061457">
    <property type="component" value="Chromosome I"/>
</dbReference>
<evidence type="ECO:0000259" key="2">
    <source>
        <dbReference type="Pfam" id="PF01370"/>
    </source>
</evidence>
<evidence type="ECO:0000313" key="5">
    <source>
        <dbReference type="Proteomes" id="UP000061457"/>
    </source>
</evidence>
<dbReference type="SUPFAM" id="SSF51735">
    <property type="entry name" value="NAD(P)-binding Rossmann-fold domains"/>
    <property type="match status" value="1"/>
</dbReference>
<dbReference type="OrthoDB" id="9795119at2"/>
<organism evidence="4 5">
    <name type="scientific">Pseudoalteromonas phenolica</name>
    <dbReference type="NCBI Taxonomy" id="161398"/>
    <lineage>
        <taxon>Bacteria</taxon>
        <taxon>Pseudomonadati</taxon>
        <taxon>Pseudomonadota</taxon>
        <taxon>Gammaproteobacteria</taxon>
        <taxon>Alteromonadales</taxon>
        <taxon>Pseudoalteromonadaceae</taxon>
        <taxon>Pseudoalteromonas</taxon>
    </lineage>
</organism>
<comment type="similarity">
    <text evidence="1">Belongs to the NAD(P)-dependent epimerase/dehydratase family. SDR39U1 subfamily.</text>
</comment>
<dbReference type="AlphaFoldDB" id="A0A0S2K246"/>
<sequence length="298" mass="32980">MKILITGATGLIGSALCKLLFETHELVVLTRDINKSKNLLPSSVAAIDNLEDINFDDLDAVINLAGEPIADKRWSAQQKQKIFQSRLSITEEIVKKINASDDPPKVFISGSAIGFYGRQPAENVITESYSSTYPEFSHQLCKQWEELALQAQCPDVRVCLLRTGIVLSNQGGALNKMLPPFKLGLGGKMASGKQMMSWIHIDDMVNAILFLLEDQESQGAFNLTAPEPVSNSAFTDILAKTLKRPALFPMPEFVLKLLFGEMSDLLIYGQNVIPEKLEQQGFAFKHRNLNTALNDILN</sequence>
<dbReference type="PANTHER" id="PTHR11092">
    <property type="entry name" value="SUGAR NUCLEOTIDE EPIMERASE RELATED"/>
    <property type="match status" value="1"/>
</dbReference>
<proteinExistence type="inferred from homology"/>
<dbReference type="InterPro" id="IPR001509">
    <property type="entry name" value="Epimerase_deHydtase"/>
</dbReference>
<dbReference type="PANTHER" id="PTHR11092:SF0">
    <property type="entry name" value="EPIMERASE FAMILY PROTEIN SDR39U1"/>
    <property type="match status" value="1"/>
</dbReference>